<protein>
    <submittedName>
        <fullName evidence="2">Uncharacterized protein</fullName>
    </submittedName>
</protein>
<dbReference type="Proteomes" id="UP000663868">
    <property type="component" value="Unassembled WGS sequence"/>
</dbReference>
<dbReference type="Proteomes" id="UP000663860">
    <property type="component" value="Unassembled WGS sequence"/>
</dbReference>
<dbReference type="EMBL" id="CAJOBB010000791">
    <property type="protein sequence ID" value="CAF3752232.1"/>
    <property type="molecule type" value="Genomic_DNA"/>
</dbReference>
<keyword evidence="1" id="KW-0472">Membrane</keyword>
<evidence type="ECO:0000313" key="2">
    <source>
        <dbReference type="EMBL" id="CAF0993897.1"/>
    </source>
</evidence>
<evidence type="ECO:0000313" key="4">
    <source>
        <dbReference type="Proteomes" id="UP000663860"/>
    </source>
</evidence>
<sequence length="127" mass="14389">MTVTCNYSYIIGMIIGSILITIIGTGLTYLGMKRLTRKLSKSEYDVDDIGSEKDGSQYYDSNENYIISEMQNLYEIKPILTVSEVVSSVKQSFDDLGDALIPNHWLTRKHMVNQDTSVKDEKNDLPI</sequence>
<gene>
    <name evidence="2" type="ORF">IZO911_LOCUS17260</name>
    <name evidence="3" type="ORF">KXQ929_LOCUS14308</name>
</gene>
<accession>A0A814G9W4</accession>
<comment type="caution">
    <text evidence="2">The sequence shown here is derived from an EMBL/GenBank/DDBJ whole genome shotgun (WGS) entry which is preliminary data.</text>
</comment>
<evidence type="ECO:0000256" key="1">
    <source>
        <dbReference type="SAM" id="Phobius"/>
    </source>
</evidence>
<evidence type="ECO:0000313" key="3">
    <source>
        <dbReference type="EMBL" id="CAF3752232.1"/>
    </source>
</evidence>
<proteinExistence type="predicted"/>
<feature type="transmembrane region" description="Helical" evidence="1">
    <location>
        <begin position="6"/>
        <end position="32"/>
    </location>
</feature>
<organism evidence="2 4">
    <name type="scientific">Adineta steineri</name>
    <dbReference type="NCBI Taxonomy" id="433720"/>
    <lineage>
        <taxon>Eukaryota</taxon>
        <taxon>Metazoa</taxon>
        <taxon>Spiralia</taxon>
        <taxon>Gnathifera</taxon>
        <taxon>Rotifera</taxon>
        <taxon>Eurotatoria</taxon>
        <taxon>Bdelloidea</taxon>
        <taxon>Adinetida</taxon>
        <taxon>Adinetidae</taxon>
        <taxon>Adineta</taxon>
    </lineage>
</organism>
<keyword evidence="1" id="KW-1133">Transmembrane helix</keyword>
<keyword evidence="1" id="KW-0812">Transmembrane</keyword>
<dbReference type="EMBL" id="CAJNOE010000159">
    <property type="protein sequence ID" value="CAF0993897.1"/>
    <property type="molecule type" value="Genomic_DNA"/>
</dbReference>
<dbReference type="AlphaFoldDB" id="A0A814G9W4"/>
<reference evidence="2" key="1">
    <citation type="submission" date="2021-02" db="EMBL/GenBank/DDBJ databases">
        <authorList>
            <person name="Nowell W R."/>
        </authorList>
    </citation>
    <scope>NUCLEOTIDE SEQUENCE</scope>
</reference>
<name>A0A814G9W4_9BILA</name>